<dbReference type="PANTHER" id="PTHR31460:SF3">
    <property type="entry name" value="MESOCENTIN"/>
    <property type="match status" value="1"/>
</dbReference>
<keyword evidence="2" id="KW-1185">Reference proteome</keyword>
<accession>A0ABP9NHL1</accession>
<proteinExistence type="predicted"/>
<organism evidence="1 2">
    <name type="scientific">Pseudonocardia adelaidensis</name>
    <dbReference type="NCBI Taxonomy" id="648754"/>
    <lineage>
        <taxon>Bacteria</taxon>
        <taxon>Bacillati</taxon>
        <taxon>Actinomycetota</taxon>
        <taxon>Actinomycetes</taxon>
        <taxon>Pseudonocardiales</taxon>
        <taxon>Pseudonocardiaceae</taxon>
        <taxon>Pseudonocardia</taxon>
    </lineage>
</organism>
<dbReference type="EMBL" id="BAABJO010000005">
    <property type="protein sequence ID" value="GAA5116291.1"/>
    <property type="molecule type" value="Genomic_DNA"/>
</dbReference>
<dbReference type="InterPro" id="IPR053224">
    <property type="entry name" value="Sensory_adhesion_molecule"/>
</dbReference>
<evidence type="ECO:0000313" key="2">
    <source>
        <dbReference type="Proteomes" id="UP001500804"/>
    </source>
</evidence>
<dbReference type="RefSeq" id="WP_345604218.1">
    <property type="nucleotide sequence ID" value="NZ_BAABJO010000005.1"/>
</dbReference>
<gene>
    <name evidence="1" type="ORF">GCM10023320_16330</name>
</gene>
<dbReference type="PANTHER" id="PTHR31460">
    <property type="match status" value="1"/>
</dbReference>
<dbReference type="Proteomes" id="UP001500804">
    <property type="component" value="Unassembled WGS sequence"/>
</dbReference>
<name>A0ABP9NHL1_9PSEU</name>
<sequence length="296" mass="31232">MTRSTAALPDEVLVHDPGLYPEGVEWDGARFLVSSVARGTVTAVRDDGSLQEFAAADGITSSLGLHVDAAHGRLLVAGAAFAAVGDPQVAGEAKLAIHDLATGHRRHLVDLAALRPNARHLANDVAVDPAGNAYVTDSFTPVIYRVTPDGRASVFVEDPRLSGEGIGLNGIEYLPTGHLLVSLASARTLFRVPLDRPERLTEVRLPEPLAADGLLLLPDRAVVTPAPFHPAVLELRSDSGWASARVTGRRLTTPEATTTTAALRDGAVYALNAHFAEMGGPQPVATFEIFRVELTG</sequence>
<dbReference type="InterPro" id="IPR011042">
    <property type="entry name" value="6-blade_b-propeller_TolB-like"/>
</dbReference>
<comment type="caution">
    <text evidence="1">The sequence shown here is derived from an EMBL/GenBank/DDBJ whole genome shotgun (WGS) entry which is preliminary data.</text>
</comment>
<dbReference type="Gene3D" id="2.120.10.30">
    <property type="entry name" value="TolB, C-terminal domain"/>
    <property type="match status" value="1"/>
</dbReference>
<reference evidence="2" key="1">
    <citation type="journal article" date="2019" name="Int. J. Syst. Evol. Microbiol.">
        <title>The Global Catalogue of Microorganisms (GCM) 10K type strain sequencing project: providing services to taxonomists for standard genome sequencing and annotation.</title>
        <authorList>
            <consortium name="The Broad Institute Genomics Platform"/>
            <consortium name="The Broad Institute Genome Sequencing Center for Infectious Disease"/>
            <person name="Wu L."/>
            <person name="Ma J."/>
        </authorList>
    </citation>
    <scope>NUCLEOTIDE SEQUENCE [LARGE SCALE GENOMIC DNA]</scope>
    <source>
        <strain evidence="2">JCM 18302</strain>
    </source>
</reference>
<evidence type="ECO:0000313" key="1">
    <source>
        <dbReference type="EMBL" id="GAA5116291.1"/>
    </source>
</evidence>
<dbReference type="SUPFAM" id="SSF63829">
    <property type="entry name" value="Calcium-dependent phosphotriesterase"/>
    <property type="match status" value="1"/>
</dbReference>
<protein>
    <submittedName>
        <fullName evidence="1">SMP-30/gluconolactonase/LRE family protein</fullName>
    </submittedName>
</protein>